<comment type="caution">
    <text evidence="1">The sequence shown here is derived from an EMBL/GenBank/DDBJ whole genome shotgun (WGS) entry which is preliminary data.</text>
</comment>
<dbReference type="AlphaFoldDB" id="K1T1K0"/>
<reference evidence="1" key="1">
    <citation type="journal article" date="2013" name="Environ. Microbiol.">
        <title>Microbiota from the distal guts of lean and obese adolescents exhibit partial functional redundancy besides clear differences in community structure.</title>
        <authorList>
            <person name="Ferrer M."/>
            <person name="Ruiz A."/>
            <person name="Lanza F."/>
            <person name="Haange S.B."/>
            <person name="Oberbach A."/>
            <person name="Till H."/>
            <person name="Bargiela R."/>
            <person name="Campoy C."/>
            <person name="Segura M.T."/>
            <person name="Richter M."/>
            <person name="von Bergen M."/>
            <person name="Seifert J."/>
            <person name="Suarez A."/>
        </authorList>
    </citation>
    <scope>NUCLEOTIDE SEQUENCE</scope>
</reference>
<dbReference type="EMBL" id="AJWZ01003966">
    <property type="protein sequence ID" value="EKC66767.1"/>
    <property type="molecule type" value="Genomic_DNA"/>
</dbReference>
<gene>
    <name evidence="1" type="ORF">OBE_05773</name>
</gene>
<feature type="non-terminal residue" evidence="1">
    <location>
        <position position="1"/>
    </location>
</feature>
<proteinExistence type="predicted"/>
<sequence>NAAIRIAEGTTTIKDGYFTVGTDASGIANSCILVATARPSQKAHLKIYGGVFETKGNPINGWYPVINIQDADRKAGRATVEIYGGIFINYNPATGDNTGEADDTFVAPGYKSVETTYNGQQAWQVIPE</sequence>
<evidence type="ECO:0000313" key="1">
    <source>
        <dbReference type="EMBL" id="EKC66767.1"/>
    </source>
</evidence>
<name>K1T1K0_9ZZZZ</name>
<organism evidence="1">
    <name type="scientific">human gut metagenome</name>
    <dbReference type="NCBI Taxonomy" id="408170"/>
    <lineage>
        <taxon>unclassified sequences</taxon>
        <taxon>metagenomes</taxon>
        <taxon>organismal metagenomes</taxon>
    </lineage>
</organism>
<protein>
    <submittedName>
        <fullName evidence="1">Uncharacterized protein</fullName>
    </submittedName>
</protein>
<accession>K1T1K0</accession>